<dbReference type="AlphaFoldDB" id="A0A235EUP8"/>
<reference evidence="6 7" key="1">
    <citation type="submission" date="2017-07" db="EMBL/GenBank/DDBJ databases">
        <title>Thauera sp. KNDSS-Mac4 genome sequence and assembly.</title>
        <authorList>
            <person name="Mayilraj S."/>
        </authorList>
    </citation>
    <scope>NUCLEOTIDE SEQUENCE [LARGE SCALE GENOMIC DNA]</scope>
    <source>
        <strain evidence="6 7">KNDSS-Mac4</strain>
    </source>
</reference>
<feature type="transmembrane region" description="Helical" evidence="5">
    <location>
        <begin position="213"/>
        <end position="233"/>
    </location>
</feature>
<dbReference type="RefSeq" id="WP_094269509.1">
    <property type="nucleotide sequence ID" value="NZ_NOIH01000028.1"/>
</dbReference>
<comment type="subcellular location">
    <subcellularLocation>
        <location evidence="1">Membrane</location>
        <topology evidence="1">Multi-pass membrane protein</topology>
    </subcellularLocation>
</comment>
<evidence type="ECO:0000256" key="3">
    <source>
        <dbReference type="ARBA" id="ARBA00022989"/>
    </source>
</evidence>
<dbReference type="Pfam" id="PF04610">
    <property type="entry name" value="TrbL"/>
    <property type="match status" value="1"/>
</dbReference>
<evidence type="ECO:0008006" key="8">
    <source>
        <dbReference type="Google" id="ProtNLM"/>
    </source>
</evidence>
<feature type="transmembrane region" description="Helical" evidence="5">
    <location>
        <begin position="177"/>
        <end position="201"/>
    </location>
</feature>
<organism evidence="6 7">
    <name type="scientific">Thauera propionica</name>
    <dbReference type="NCBI Taxonomy" id="2019431"/>
    <lineage>
        <taxon>Bacteria</taxon>
        <taxon>Pseudomonadati</taxon>
        <taxon>Pseudomonadota</taxon>
        <taxon>Betaproteobacteria</taxon>
        <taxon>Rhodocyclales</taxon>
        <taxon>Zoogloeaceae</taxon>
        <taxon>Thauera</taxon>
    </lineage>
</organism>
<evidence type="ECO:0000313" key="6">
    <source>
        <dbReference type="EMBL" id="OYD52734.1"/>
    </source>
</evidence>
<feature type="transmembrane region" description="Helical" evidence="5">
    <location>
        <begin position="117"/>
        <end position="143"/>
    </location>
</feature>
<evidence type="ECO:0000256" key="1">
    <source>
        <dbReference type="ARBA" id="ARBA00004141"/>
    </source>
</evidence>
<evidence type="ECO:0000313" key="7">
    <source>
        <dbReference type="Proteomes" id="UP000215181"/>
    </source>
</evidence>
<name>A0A235EUP8_9RHOO</name>
<keyword evidence="2 5" id="KW-0812">Transmembrane</keyword>
<dbReference type="InterPro" id="IPR007688">
    <property type="entry name" value="Conjugal_tfr_TrbL/VirB6"/>
</dbReference>
<dbReference type="GO" id="GO:0030255">
    <property type="term" value="P:protein secretion by the type IV secretion system"/>
    <property type="evidence" value="ECO:0007669"/>
    <property type="project" value="InterPro"/>
</dbReference>
<gene>
    <name evidence="6" type="ORF">CGK74_16475</name>
</gene>
<dbReference type="EMBL" id="NOIH01000028">
    <property type="protein sequence ID" value="OYD52734.1"/>
    <property type="molecule type" value="Genomic_DNA"/>
</dbReference>
<keyword evidence="7" id="KW-1185">Reference proteome</keyword>
<accession>A0A235EUP8</accession>
<dbReference type="Proteomes" id="UP000215181">
    <property type="component" value="Unassembled WGS sequence"/>
</dbReference>
<dbReference type="GO" id="GO:0016020">
    <property type="term" value="C:membrane"/>
    <property type="evidence" value="ECO:0007669"/>
    <property type="project" value="UniProtKB-SubCell"/>
</dbReference>
<proteinExistence type="predicted"/>
<comment type="caution">
    <text evidence="6">The sequence shown here is derived from an EMBL/GenBank/DDBJ whole genome shotgun (WGS) entry which is preliminary data.</text>
</comment>
<protein>
    <recommendedName>
        <fullName evidence="8">Conjugal transfer protein TrbL</fullName>
    </recommendedName>
</protein>
<evidence type="ECO:0000256" key="4">
    <source>
        <dbReference type="ARBA" id="ARBA00023136"/>
    </source>
</evidence>
<sequence length="352" mass="36426">MIATISPWAISGAALTFVLYGYLIMAGKIQQPGPDFLIKSVKIAIIGALALNAGTYMDWVVGTLTGLEESLAAAVSSGGGGSIYATLDSSLGKGMDIIAQCLEQAKASGWTELPTAIGWYICAVLIAIGLTLVVVVGGIAIIMSTMMLKVLFAIGPVFIMSLMFPVTARFFDSWMGYVLNHILIVVLTAAVLTLGVTIYDAQLTKVVVGDGDQNLLLVAFELVIIAAILYALVKGAAGAAAALAGGLSMAVMGVSQMAGAARTASSVAKGAGKAGAALGRGSYNLAKAGFDKLRGGGEQFRQQFHGLLLTVGELVVFSDFWWSSLACCGLCSNSISIKLMGSLPLPSAWWVR</sequence>
<evidence type="ECO:0000256" key="2">
    <source>
        <dbReference type="ARBA" id="ARBA00022692"/>
    </source>
</evidence>
<keyword evidence="3 5" id="KW-1133">Transmembrane helix</keyword>
<feature type="transmembrane region" description="Helical" evidence="5">
    <location>
        <begin position="150"/>
        <end position="171"/>
    </location>
</feature>
<feature type="transmembrane region" description="Helical" evidence="5">
    <location>
        <begin position="239"/>
        <end position="259"/>
    </location>
</feature>
<dbReference type="OrthoDB" id="8752823at2"/>
<keyword evidence="4 5" id="KW-0472">Membrane</keyword>
<evidence type="ECO:0000256" key="5">
    <source>
        <dbReference type="SAM" id="Phobius"/>
    </source>
</evidence>
<feature type="transmembrane region" description="Helical" evidence="5">
    <location>
        <begin position="6"/>
        <end position="24"/>
    </location>
</feature>
<feature type="transmembrane region" description="Helical" evidence="5">
    <location>
        <begin position="36"/>
        <end position="57"/>
    </location>
</feature>